<feature type="transmembrane region" description="Helical" evidence="1">
    <location>
        <begin position="404"/>
        <end position="421"/>
    </location>
</feature>
<keyword evidence="1" id="KW-0812">Transmembrane</keyword>
<evidence type="ECO:0008006" key="4">
    <source>
        <dbReference type="Google" id="ProtNLM"/>
    </source>
</evidence>
<keyword evidence="1" id="KW-1133">Transmembrane helix</keyword>
<organism evidence="2 3">
    <name type="scientific">Pseudonocardia xishanensis</name>
    <dbReference type="NCBI Taxonomy" id="630995"/>
    <lineage>
        <taxon>Bacteria</taxon>
        <taxon>Bacillati</taxon>
        <taxon>Actinomycetota</taxon>
        <taxon>Actinomycetes</taxon>
        <taxon>Pseudonocardiales</taxon>
        <taxon>Pseudonocardiaceae</taxon>
        <taxon>Pseudonocardia</taxon>
    </lineage>
</organism>
<gene>
    <name evidence="2" type="ORF">GCM10023175_62150</name>
</gene>
<evidence type="ECO:0000313" key="3">
    <source>
        <dbReference type="Proteomes" id="UP001501598"/>
    </source>
</evidence>
<feature type="transmembrane region" description="Helical" evidence="1">
    <location>
        <begin position="302"/>
        <end position="325"/>
    </location>
</feature>
<feature type="transmembrane region" description="Helical" evidence="1">
    <location>
        <begin position="345"/>
        <end position="368"/>
    </location>
</feature>
<feature type="transmembrane region" description="Helical" evidence="1">
    <location>
        <begin position="374"/>
        <end position="392"/>
    </location>
</feature>
<keyword evidence="3" id="KW-1185">Reference proteome</keyword>
<dbReference type="EMBL" id="BAABGT010000102">
    <property type="protein sequence ID" value="GAA4557570.1"/>
    <property type="molecule type" value="Genomic_DNA"/>
</dbReference>
<sequence length="445" mass="46681">MTELRDPRDERRGVRADLSVVAVVVALVAAAVVVGRSLLADGVEIFLGWPPLLAEWLPHVGPGTPAAILVAGATVVWGPGLAARLPWAPLLWTAWAAASAWTVSLALVDGWQRGVVERLTSGEEYLADVPRVAELGGIGPMLRVFSDHILTTAVDPTQTWFWTTHVGGHPAGAFLLFTVLDRIGLGSGGAAGVVVMLVGSSAVVAVAVTLRELGHEDLARRVLPFSVVFPGAVWVGVSADGLFAGWLAWGVALLAVAAVRRNAFVAVGSGLLLGYTLYLSYGLVLGGLLPLAVLVATRRWRILIPTVVGVLVVVGAFAAAGFWWFDGFADLRVIYAASAAATRPYSYFVWADLAALAFASGPAGVAALRRTPTLPRAALLLVGAAVAAILLADLSGMSKAEVERIWLPFAVWATVACGALPHPRRWLVAQAVLALAVNHLLLTVW</sequence>
<feature type="transmembrane region" description="Helical" evidence="1">
    <location>
        <begin position="427"/>
        <end position="444"/>
    </location>
</feature>
<name>A0ABP8S2C5_9PSEU</name>
<feature type="transmembrane region" description="Helical" evidence="1">
    <location>
        <begin position="222"/>
        <end position="237"/>
    </location>
</feature>
<proteinExistence type="predicted"/>
<keyword evidence="1" id="KW-0472">Membrane</keyword>
<evidence type="ECO:0000256" key="1">
    <source>
        <dbReference type="SAM" id="Phobius"/>
    </source>
</evidence>
<dbReference type="RefSeq" id="WP_345426400.1">
    <property type="nucleotide sequence ID" value="NZ_BAABGT010000102.1"/>
</dbReference>
<feature type="transmembrane region" description="Helical" evidence="1">
    <location>
        <begin position="190"/>
        <end position="210"/>
    </location>
</feature>
<evidence type="ECO:0000313" key="2">
    <source>
        <dbReference type="EMBL" id="GAA4557570.1"/>
    </source>
</evidence>
<reference evidence="3" key="1">
    <citation type="journal article" date="2019" name="Int. J. Syst. Evol. Microbiol.">
        <title>The Global Catalogue of Microorganisms (GCM) 10K type strain sequencing project: providing services to taxonomists for standard genome sequencing and annotation.</title>
        <authorList>
            <consortium name="The Broad Institute Genomics Platform"/>
            <consortium name="The Broad Institute Genome Sequencing Center for Infectious Disease"/>
            <person name="Wu L."/>
            <person name="Ma J."/>
        </authorList>
    </citation>
    <scope>NUCLEOTIDE SEQUENCE [LARGE SCALE GENOMIC DNA]</scope>
    <source>
        <strain evidence="3">JCM 17906</strain>
    </source>
</reference>
<comment type="caution">
    <text evidence="2">The sequence shown here is derived from an EMBL/GenBank/DDBJ whole genome shotgun (WGS) entry which is preliminary data.</text>
</comment>
<feature type="transmembrane region" description="Helical" evidence="1">
    <location>
        <begin position="90"/>
        <end position="108"/>
    </location>
</feature>
<feature type="transmembrane region" description="Helical" evidence="1">
    <location>
        <begin position="243"/>
        <end position="259"/>
    </location>
</feature>
<feature type="transmembrane region" description="Helical" evidence="1">
    <location>
        <begin position="59"/>
        <end position="78"/>
    </location>
</feature>
<protein>
    <recommendedName>
        <fullName evidence="4">Integral membrane protein</fullName>
    </recommendedName>
</protein>
<dbReference type="Proteomes" id="UP001501598">
    <property type="component" value="Unassembled WGS sequence"/>
</dbReference>
<feature type="transmembrane region" description="Helical" evidence="1">
    <location>
        <begin position="20"/>
        <end position="39"/>
    </location>
</feature>
<accession>A0ABP8S2C5</accession>
<feature type="transmembrane region" description="Helical" evidence="1">
    <location>
        <begin position="271"/>
        <end position="296"/>
    </location>
</feature>